<evidence type="ECO:0000256" key="1">
    <source>
        <dbReference type="ARBA" id="ARBA00010088"/>
    </source>
</evidence>
<proteinExistence type="inferred from homology"/>
<dbReference type="SUPFAM" id="SSF53474">
    <property type="entry name" value="alpha/beta-Hydrolases"/>
    <property type="match status" value="1"/>
</dbReference>
<dbReference type="Proteomes" id="UP000252004">
    <property type="component" value="Chromosome"/>
</dbReference>
<feature type="domain" description="AB hydrolase-1" evidence="4">
    <location>
        <begin position="109"/>
        <end position="293"/>
    </location>
</feature>
<reference evidence="6 7" key="1">
    <citation type="submission" date="2018-01" db="EMBL/GenBank/DDBJ databases">
        <title>Draft genome Sequence of streptomyces globosus LZH-48.</title>
        <authorList>
            <person name="Ran K."/>
            <person name="Li Z."/>
            <person name="Wei S."/>
            <person name="Dong R."/>
        </authorList>
    </citation>
    <scope>NUCLEOTIDE SEQUENCE [LARGE SCALE GENOMIC DNA]</scope>
    <source>
        <strain evidence="6 7">LZH-48</strain>
    </source>
</reference>
<accession>A0A344TUW7</accession>
<evidence type="ECO:0000259" key="4">
    <source>
        <dbReference type="Pfam" id="PF00561"/>
    </source>
</evidence>
<evidence type="ECO:0000313" key="7">
    <source>
        <dbReference type="Proteomes" id="UP000252004"/>
    </source>
</evidence>
<dbReference type="KEGG" id="sgz:C0216_02390"/>
<sequence>MTGSGGRPEECAVHRARTGAVVGAACLLALAVLPADPQRPAPAATPAASRIRWGPCPGQPVPDGMRCGSLAVPLDHADPAKGTIDLALASIPASGPRAQRLGSLLLNFGGPGAPGVEGLAADAKAFADLGERYDLVSFDPRGVGRSAPVTCGGSMAPDPGAARGDAAAQLAALRAVVERCERASGRVLPYIGTVHVSRDMDLIRRALGEAKLNYLGFSYGTRLGAVYAAQYPHRVGRMVLDGVDTLVETLTEQALVSAEGQQRALENFLAWCTRRAEGCVYGTNTRAAKERADSLVAYLDVHPLVDADGAVFTGQHAVTAIAAALYSRTSWPALADALAGVERHDDPTGLLRLATPAESIPADLEAEPEPEPDPDPVPVPMDNAEAAMAAVNCADDPDRGNDKAAPAVVERRIAGLRDRFRQASRIFGPRQLGTVLACYGRPAGTDFLRKIDHPGAPRMLLIGTRGDPATPYRWTEETAQRLGSAVVLDYKGDGHTAYTASACVRAYADAFLVDGELASGTRSCPGAE</sequence>
<protein>
    <submittedName>
        <fullName evidence="6">Alpha/beta hydrolase</fullName>
    </submittedName>
</protein>
<gene>
    <name evidence="6" type="ORF">C0216_02390</name>
</gene>
<evidence type="ECO:0000259" key="5">
    <source>
        <dbReference type="Pfam" id="PF08386"/>
    </source>
</evidence>
<dbReference type="OrthoDB" id="4498590at2"/>
<dbReference type="Pfam" id="PF08386">
    <property type="entry name" value="Abhydrolase_4"/>
    <property type="match status" value="1"/>
</dbReference>
<name>A0A344TUW7_9ACTN</name>
<dbReference type="PANTHER" id="PTHR43248:SF29">
    <property type="entry name" value="TRIPEPTIDYL AMINOPEPTIDASE"/>
    <property type="match status" value="1"/>
</dbReference>
<dbReference type="Gene3D" id="3.40.50.1820">
    <property type="entry name" value="alpha/beta hydrolase"/>
    <property type="match status" value="1"/>
</dbReference>
<dbReference type="InterPro" id="IPR000073">
    <property type="entry name" value="AB_hydrolase_1"/>
</dbReference>
<feature type="domain" description="Peptidase S33 tripeptidyl aminopeptidase-like C-terminal" evidence="5">
    <location>
        <begin position="426"/>
        <end position="524"/>
    </location>
</feature>
<dbReference type="GO" id="GO:0016787">
    <property type="term" value="F:hydrolase activity"/>
    <property type="evidence" value="ECO:0007669"/>
    <property type="project" value="UniProtKB-KW"/>
</dbReference>
<organism evidence="6 7">
    <name type="scientific">Streptomyces globosus</name>
    <dbReference type="NCBI Taxonomy" id="68209"/>
    <lineage>
        <taxon>Bacteria</taxon>
        <taxon>Bacillati</taxon>
        <taxon>Actinomycetota</taxon>
        <taxon>Actinomycetes</taxon>
        <taxon>Kitasatosporales</taxon>
        <taxon>Streptomycetaceae</taxon>
        <taxon>Streptomyces</taxon>
    </lineage>
</organism>
<dbReference type="InterPro" id="IPR029058">
    <property type="entry name" value="AB_hydrolase_fold"/>
</dbReference>
<comment type="similarity">
    <text evidence="1">Belongs to the peptidase S33 family.</text>
</comment>
<evidence type="ECO:0000256" key="2">
    <source>
        <dbReference type="ARBA" id="ARBA00022729"/>
    </source>
</evidence>
<dbReference type="PANTHER" id="PTHR43248">
    <property type="entry name" value="2-SUCCINYL-6-HYDROXY-2,4-CYCLOHEXADIENE-1-CARBOXYLATE SYNTHASE"/>
    <property type="match status" value="1"/>
</dbReference>
<dbReference type="Pfam" id="PF00561">
    <property type="entry name" value="Abhydrolase_1"/>
    <property type="match status" value="1"/>
</dbReference>
<dbReference type="AlphaFoldDB" id="A0A344TUW7"/>
<keyword evidence="2" id="KW-0732">Signal</keyword>
<dbReference type="InterPro" id="IPR051601">
    <property type="entry name" value="Serine_prot/Carboxylest_S33"/>
</dbReference>
<dbReference type="InterPro" id="IPR013595">
    <property type="entry name" value="Pept_S33_TAP-like_C"/>
</dbReference>
<keyword evidence="7" id="KW-1185">Reference proteome</keyword>
<evidence type="ECO:0000256" key="3">
    <source>
        <dbReference type="ARBA" id="ARBA00022801"/>
    </source>
</evidence>
<keyword evidence="3 6" id="KW-0378">Hydrolase</keyword>
<dbReference type="EMBL" id="CP030862">
    <property type="protein sequence ID" value="AXE22438.1"/>
    <property type="molecule type" value="Genomic_DNA"/>
</dbReference>
<evidence type="ECO:0000313" key="6">
    <source>
        <dbReference type="EMBL" id="AXE22438.1"/>
    </source>
</evidence>